<dbReference type="PROSITE" id="PS01047">
    <property type="entry name" value="HMA_1"/>
    <property type="match status" value="1"/>
</dbReference>
<keyword evidence="15" id="KW-0406">Ion transport</keyword>
<dbReference type="InterPro" id="IPR018303">
    <property type="entry name" value="ATPase_P-typ_P_site"/>
</dbReference>
<evidence type="ECO:0000256" key="6">
    <source>
        <dbReference type="ARBA" id="ARBA00022723"/>
    </source>
</evidence>
<keyword evidence="20" id="KW-1185">Reference proteome</keyword>
<dbReference type="SUPFAM" id="SSF81653">
    <property type="entry name" value="Calcium ATPase, transduction domain A"/>
    <property type="match status" value="1"/>
</dbReference>
<evidence type="ECO:0000313" key="19">
    <source>
        <dbReference type="EMBL" id="AWL12896.1"/>
    </source>
</evidence>
<evidence type="ECO:0000256" key="15">
    <source>
        <dbReference type="ARBA" id="ARBA00023065"/>
    </source>
</evidence>
<gene>
    <name evidence="19" type="primary">copA</name>
    <name evidence="19" type="ORF">HMF8227_02444</name>
</gene>
<dbReference type="SFLD" id="SFLDF00027">
    <property type="entry name" value="p-type_atpase"/>
    <property type="match status" value="1"/>
</dbReference>
<dbReference type="NCBIfam" id="TIGR00003">
    <property type="entry name" value="copper ion binding protein"/>
    <property type="match status" value="2"/>
</dbReference>
<dbReference type="GO" id="GO:0005886">
    <property type="term" value="C:plasma membrane"/>
    <property type="evidence" value="ECO:0007669"/>
    <property type="project" value="UniProtKB-SubCell"/>
</dbReference>
<comment type="similarity">
    <text evidence="2 17">Belongs to the cation transport ATPase (P-type) (TC 3.A.3) family. Type IB subfamily.</text>
</comment>
<dbReference type="InterPro" id="IPR023299">
    <property type="entry name" value="ATPase_P-typ_cyto_dom_N"/>
</dbReference>
<dbReference type="Proteomes" id="UP000245728">
    <property type="component" value="Chromosome"/>
</dbReference>
<keyword evidence="8 17" id="KW-0547">Nucleotide-binding</keyword>
<feature type="transmembrane region" description="Helical" evidence="17">
    <location>
        <begin position="765"/>
        <end position="785"/>
    </location>
</feature>
<feature type="transmembrane region" description="Helical" evidence="17">
    <location>
        <begin position="427"/>
        <end position="448"/>
    </location>
</feature>
<dbReference type="OrthoDB" id="9814270at2"/>
<dbReference type="NCBIfam" id="TIGR01494">
    <property type="entry name" value="ATPase_P-type"/>
    <property type="match status" value="1"/>
</dbReference>
<dbReference type="PROSITE" id="PS00154">
    <property type="entry name" value="ATPASE_E1_E2"/>
    <property type="match status" value="1"/>
</dbReference>
<dbReference type="GO" id="GO:0005507">
    <property type="term" value="F:copper ion binding"/>
    <property type="evidence" value="ECO:0007669"/>
    <property type="project" value="InterPro"/>
</dbReference>
<organism evidence="19 20">
    <name type="scientific">Saliniradius amylolyticus</name>
    <dbReference type="NCBI Taxonomy" id="2183582"/>
    <lineage>
        <taxon>Bacteria</taxon>
        <taxon>Pseudomonadati</taxon>
        <taxon>Pseudomonadota</taxon>
        <taxon>Gammaproteobacteria</taxon>
        <taxon>Alteromonadales</taxon>
        <taxon>Alteromonadaceae</taxon>
        <taxon>Saliniradius</taxon>
    </lineage>
</organism>
<keyword evidence="14" id="KW-0186">Copper</keyword>
<dbReference type="EMBL" id="CP029347">
    <property type="protein sequence ID" value="AWL12896.1"/>
    <property type="molecule type" value="Genomic_DNA"/>
</dbReference>
<dbReference type="Pfam" id="PF00702">
    <property type="entry name" value="Hydrolase"/>
    <property type="match status" value="1"/>
</dbReference>
<dbReference type="InterPro" id="IPR036412">
    <property type="entry name" value="HAD-like_sf"/>
</dbReference>
<sequence length="791" mass="85301">MEHSTRRFSVEGMSCASCANRVQKALEAIDGVDAAEVNANADQAQVRLSKTVSSVALARAVKDAGYQVATQTTLIPIQGMSCSSCVSRIEKALGERPDILTVSVSLANDEASVTHFRDWDPQAAMRALKEAGYQGRIDDSEYGDEPLESQDPWWPVVLSALLTLPLILPMVALLWGQHWMLPPWWQLLLATPVQFVLGARFYRAAWSALKAGTGNMDLLVAIGTSSAFGLSLFNWYQASVNGHTPQLYFEASAAIITFILLGKRLELRAKRQTARAIRGLKQLRPETVVRVEEGQTHRVPLTEVETGHVLRVKAGDRIPADGKILEGQSSIDESVISGESVPVTKAEGDKVVGGALNLDGTLDIEVTAMGQDSVLSRIVTLVEQAQMEKPPIQALVDRVSAIFVPVVVLVAVVTFLSWWGINGNWQQALINAVSVMVIACPCALGLATPAAMMAGLGRAAQAGILIKDPEAIEQARHIHTLVFDKTGTLTQGKPELTKVETEESAETLVAIAASLSRHSEHPLGQAVIDYAEHHQIQIQNAEKAKVLSGKGISGQVDGKDYYFGSARLMTELGVTQRQMERLKGEVDTQGASLSWIVLKQQDKLQLLGLMLFKDSPRADAKQAVERLKGMGINVWMLTGDNQSSAEGMARELGIEYIKADASPEQKTEQVKKLRQSQSGVAMMGDGINDAPALASADLGLAVSSGTEVAMDAAGITLMRSNPSLAAAALDICRRIRVKIKQNLFWAFVFNTVGIPLAALGYLNPIIAGAAMALSSIMVLSNALLLRRWKAE</sequence>
<keyword evidence="19" id="KW-0378">Hydrolase</keyword>
<keyword evidence="3" id="KW-0813">Transport</keyword>
<evidence type="ECO:0000259" key="18">
    <source>
        <dbReference type="PROSITE" id="PS50846"/>
    </source>
</evidence>
<dbReference type="PROSITE" id="PS50846">
    <property type="entry name" value="HMA_2"/>
    <property type="match status" value="2"/>
</dbReference>
<keyword evidence="7" id="KW-0677">Repeat</keyword>
<dbReference type="NCBIfam" id="TIGR01525">
    <property type="entry name" value="ATPase-IB_hvy"/>
    <property type="match status" value="1"/>
</dbReference>
<keyword evidence="5 17" id="KW-0812">Transmembrane</keyword>
<protein>
    <submittedName>
        <fullName evidence="19">Cu(+) exporting ATPase</fullName>
        <ecNumber evidence="19">3.6.3.54</ecNumber>
    </submittedName>
</protein>
<feature type="transmembrane region" description="Helical" evidence="17">
    <location>
        <begin position="247"/>
        <end position="265"/>
    </location>
</feature>
<evidence type="ECO:0000256" key="7">
    <source>
        <dbReference type="ARBA" id="ARBA00022737"/>
    </source>
</evidence>
<dbReference type="CDD" id="cd02094">
    <property type="entry name" value="P-type_ATPase_Cu-like"/>
    <property type="match status" value="1"/>
</dbReference>
<evidence type="ECO:0000256" key="17">
    <source>
        <dbReference type="RuleBase" id="RU362081"/>
    </source>
</evidence>
<reference evidence="19 20" key="1">
    <citation type="submission" date="2018-05" db="EMBL/GenBank/DDBJ databases">
        <title>Salinimonas sp. HMF8227 Genome sequencing and assembly.</title>
        <authorList>
            <person name="Kang H."/>
            <person name="Kang J."/>
            <person name="Cha I."/>
            <person name="Kim H."/>
            <person name="Joh K."/>
        </authorList>
    </citation>
    <scope>NUCLEOTIDE SEQUENCE [LARGE SCALE GENOMIC DNA]</scope>
    <source>
        <strain evidence="19 20">HMF8227</strain>
    </source>
</reference>
<evidence type="ECO:0000256" key="12">
    <source>
        <dbReference type="ARBA" id="ARBA00022967"/>
    </source>
</evidence>
<dbReference type="GO" id="GO:0016887">
    <property type="term" value="F:ATP hydrolysis activity"/>
    <property type="evidence" value="ECO:0007669"/>
    <property type="project" value="InterPro"/>
</dbReference>
<dbReference type="EC" id="3.6.3.54" evidence="19"/>
<dbReference type="NCBIfam" id="TIGR01511">
    <property type="entry name" value="ATPase-IB1_Cu"/>
    <property type="match status" value="1"/>
</dbReference>
<dbReference type="GO" id="GO:0060003">
    <property type="term" value="P:copper ion export"/>
    <property type="evidence" value="ECO:0007669"/>
    <property type="project" value="UniProtKB-ARBA"/>
</dbReference>
<keyword evidence="11" id="KW-0460">Magnesium</keyword>
<dbReference type="InterPro" id="IPR006121">
    <property type="entry name" value="HMA_dom"/>
</dbReference>
<feature type="transmembrane region" description="Helical" evidence="17">
    <location>
        <begin position="183"/>
        <end position="202"/>
    </location>
</feature>
<keyword evidence="16 17" id="KW-0472">Membrane</keyword>
<dbReference type="Gene3D" id="3.30.70.100">
    <property type="match status" value="2"/>
</dbReference>
<dbReference type="SUPFAM" id="SSF81665">
    <property type="entry name" value="Calcium ATPase, transmembrane domain M"/>
    <property type="match status" value="1"/>
</dbReference>
<dbReference type="GO" id="GO:0055070">
    <property type="term" value="P:copper ion homeostasis"/>
    <property type="evidence" value="ECO:0007669"/>
    <property type="project" value="TreeGrafter"/>
</dbReference>
<keyword evidence="4 17" id="KW-1003">Cell membrane</keyword>
<evidence type="ECO:0000256" key="4">
    <source>
        <dbReference type="ARBA" id="ARBA00022475"/>
    </source>
</evidence>
<evidence type="ECO:0000256" key="13">
    <source>
        <dbReference type="ARBA" id="ARBA00022989"/>
    </source>
</evidence>
<evidence type="ECO:0000256" key="2">
    <source>
        <dbReference type="ARBA" id="ARBA00006024"/>
    </source>
</evidence>
<dbReference type="Gene3D" id="3.40.1110.10">
    <property type="entry name" value="Calcium-transporting ATPase, cytoplasmic domain N"/>
    <property type="match status" value="1"/>
</dbReference>
<evidence type="ECO:0000313" key="20">
    <source>
        <dbReference type="Proteomes" id="UP000245728"/>
    </source>
</evidence>
<dbReference type="SUPFAM" id="SSF56784">
    <property type="entry name" value="HAD-like"/>
    <property type="match status" value="1"/>
</dbReference>
<dbReference type="InterPro" id="IPR023214">
    <property type="entry name" value="HAD_sf"/>
</dbReference>
<accession>A0A2S2E5G3</accession>
<proteinExistence type="inferred from homology"/>
<dbReference type="InterPro" id="IPR001757">
    <property type="entry name" value="P_typ_ATPase"/>
</dbReference>
<dbReference type="InterPro" id="IPR023298">
    <property type="entry name" value="ATPase_P-typ_TM_dom_sf"/>
</dbReference>
<dbReference type="InterPro" id="IPR036163">
    <property type="entry name" value="HMA_dom_sf"/>
</dbReference>
<dbReference type="KEGG" id="salh:HMF8227_02444"/>
<feature type="transmembrane region" description="Helical" evidence="17">
    <location>
        <begin position="743"/>
        <end position="759"/>
    </location>
</feature>
<feature type="domain" description="HMA" evidence="18">
    <location>
        <begin position="71"/>
        <end position="136"/>
    </location>
</feature>
<evidence type="ECO:0000256" key="5">
    <source>
        <dbReference type="ARBA" id="ARBA00022692"/>
    </source>
</evidence>
<dbReference type="InterPro" id="IPR017969">
    <property type="entry name" value="Heavy-metal-associated_CS"/>
</dbReference>
<dbReference type="PRINTS" id="PR00943">
    <property type="entry name" value="CUATPASE"/>
</dbReference>
<dbReference type="AlphaFoldDB" id="A0A2S2E5G3"/>
<dbReference type="SUPFAM" id="SSF55008">
    <property type="entry name" value="HMA, heavy metal-associated domain"/>
    <property type="match status" value="2"/>
</dbReference>
<keyword evidence="9" id="KW-0187">Copper transport</keyword>
<keyword evidence="12" id="KW-1278">Translocase</keyword>
<keyword evidence="10 17" id="KW-0067">ATP-binding</keyword>
<dbReference type="Pfam" id="PF00122">
    <property type="entry name" value="E1-E2_ATPase"/>
    <property type="match status" value="1"/>
</dbReference>
<dbReference type="GO" id="GO:0005524">
    <property type="term" value="F:ATP binding"/>
    <property type="evidence" value="ECO:0007669"/>
    <property type="project" value="UniProtKB-UniRule"/>
</dbReference>
<feature type="transmembrane region" description="Helical" evidence="17">
    <location>
        <begin position="214"/>
        <end position="235"/>
    </location>
</feature>
<dbReference type="InterPro" id="IPR044492">
    <property type="entry name" value="P_typ_ATPase_HD_dom"/>
</dbReference>
<dbReference type="SFLD" id="SFLDS00003">
    <property type="entry name" value="Haloacid_Dehalogenase"/>
    <property type="match status" value="1"/>
</dbReference>
<dbReference type="CDD" id="cd00371">
    <property type="entry name" value="HMA"/>
    <property type="match status" value="2"/>
</dbReference>
<evidence type="ECO:0000256" key="3">
    <source>
        <dbReference type="ARBA" id="ARBA00022448"/>
    </source>
</evidence>
<dbReference type="Gene3D" id="1.20.1110.10">
    <property type="entry name" value="Calcium-transporting ATPase, transmembrane domain"/>
    <property type="match status" value="1"/>
</dbReference>
<dbReference type="Gene3D" id="2.70.150.10">
    <property type="entry name" value="Calcium-transporting ATPase, cytoplasmic transduction domain A"/>
    <property type="match status" value="1"/>
</dbReference>
<feature type="transmembrane region" description="Helical" evidence="17">
    <location>
        <begin position="399"/>
        <end position="421"/>
    </location>
</feature>
<evidence type="ECO:0000256" key="10">
    <source>
        <dbReference type="ARBA" id="ARBA00022840"/>
    </source>
</evidence>
<dbReference type="PANTHER" id="PTHR43520">
    <property type="entry name" value="ATP7, ISOFORM B"/>
    <property type="match status" value="1"/>
</dbReference>
<dbReference type="InterPro" id="IPR059000">
    <property type="entry name" value="ATPase_P-type_domA"/>
</dbReference>
<dbReference type="InterPro" id="IPR027256">
    <property type="entry name" value="P-typ_ATPase_IB"/>
</dbReference>
<dbReference type="Pfam" id="PF00403">
    <property type="entry name" value="HMA"/>
    <property type="match status" value="2"/>
</dbReference>
<name>A0A2S2E5G3_9ALTE</name>
<feature type="transmembrane region" description="Helical" evidence="17">
    <location>
        <begin position="156"/>
        <end position="177"/>
    </location>
</feature>
<dbReference type="InterPro" id="IPR006122">
    <property type="entry name" value="HMA_Cu_ion-bd"/>
</dbReference>
<keyword evidence="6 17" id="KW-0479">Metal-binding</keyword>
<comment type="subcellular location">
    <subcellularLocation>
        <location evidence="1">Cell membrane</location>
        <topology evidence="1">Multi-pass membrane protein</topology>
    </subcellularLocation>
</comment>
<evidence type="ECO:0000256" key="16">
    <source>
        <dbReference type="ARBA" id="ARBA00023136"/>
    </source>
</evidence>
<dbReference type="PANTHER" id="PTHR43520:SF8">
    <property type="entry name" value="P-TYPE CU(+) TRANSPORTER"/>
    <property type="match status" value="1"/>
</dbReference>
<dbReference type="RefSeq" id="WP_109340428.1">
    <property type="nucleotide sequence ID" value="NZ_CP029347.1"/>
</dbReference>
<feature type="domain" description="HMA" evidence="18">
    <location>
        <begin position="4"/>
        <end position="69"/>
    </location>
</feature>
<dbReference type="FunFam" id="2.70.150.10:FF:000020">
    <property type="entry name" value="Copper-exporting P-type ATPase A"/>
    <property type="match status" value="1"/>
</dbReference>
<dbReference type="InterPro" id="IPR008250">
    <property type="entry name" value="ATPase_P-typ_transduc_dom_A_sf"/>
</dbReference>
<dbReference type="SFLD" id="SFLDG00002">
    <property type="entry name" value="C1.7:_P-type_atpase_like"/>
    <property type="match status" value="1"/>
</dbReference>
<dbReference type="GO" id="GO:0043682">
    <property type="term" value="F:P-type divalent copper transporter activity"/>
    <property type="evidence" value="ECO:0007669"/>
    <property type="project" value="TreeGrafter"/>
</dbReference>
<evidence type="ECO:0000256" key="11">
    <source>
        <dbReference type="ARBA" id="ARBA00022842"/>
    </source>
</evidence>
<dbReference type="PRINTS" id="PR00119">
    <property type="entry name" value="CATATPASE"/>
</dbReference>
<dbReference type="Gene3D" id="3.40.50.1000">
    <property type="entry name" value="HAD superfamily/HAD-like"/>
    <property type="match status" value="1"/>
</dbReference>
<evidence type="ECO:0000256" key="9">
    <source>
        <dbReference type="ARBA" id="ARBA00022796"/>
    </source>
</evidence>
<keyword evidence="13 17" id="KW-1133">Transmembrane helix</keyword>
<evidence type="ECO:0000256" key="1">
    <source>
        <dbReference type="ARBA" id="ARBA00004651"/>
    </source>
</evidence>
<evidence type="ECO:0000256" key="8">
    <source>
        <dbReference type="ARBA" id="ARBA00022741"/>
    </source>
</evidence>
<evidence type="ECO:0000256" key="14">
    <source>
        <dbReference type="ARBA" id="ARBA00023008"/>
    </source>
</evidence>